<evidence type="ECO:0000313" key="1">
    <source>
        <dbReference type="EMBL" id="SPP63471.1"/>
    </source>
</evidence>
<dbReference type="Proteomes" id="UP000248168">
    <property type="component" value="Unassembled WGS sequence"/>
</dbReference>
<dbReference type="InterPro" id="IPR038573">
    <property type="entry name" value="BrnT_sf"/>
</dbReference>
<proteinExistence type="predicted"/>
<keyword evidence="2" id="KW-1185">Reference proteome</keyword>
<dbReference type="InterPro" id="IPR007460">
    <property type="entry name" value="BrnT_toxin"/>
</dbReference>
<evidence type="ECO:0008006" key="3">
    <source>
        <dbReference type="Google" id="ProtNLM"/>
    </source>
</evidence>
<dbReference type="Pfam" id="PF04365">
    <property type="entry name" value="BrnT_toxin"/>
    <property type="match status" value="1"/>
</dbReference>
<dbReference type="AlphaFoldDB" id="A0A330L125"/>
<evidence type="ECO:0000313" key="2">
    <source>
        <dbReference type="Proteomes" id="UP000248168"/>
    </source>
</evidence>
<dbReference type="InParanoid" id="A0A330L125"/>
<sequence>MIYEWDPRKAHANKRKHGVSFEEAASVFHDGAALTYDDPDHSDDEPREITIGISTEGRVLVLSHCEREGRIRIISRQAGDSNR</sequence>
<dbReference type="Gene3D" id="3.10.450.530">
    <property type="entry name" value="Ribonuclease toxin, BrnT, of type II toxin-antitoxin system"/>
    <property type="match status" value="1"/>
</dbReference>
<reference evidence="2" key="1">
    <citation type="submission" date="2018-04" db="EMBL/GenBank/DDBJ databases">
        <authorList>
            <person name="Lucker S."/>
            <person name="Sakoula D."/>
        </authorList>
    </citation>
    <scope>NUCLEOTIDE SEQUENCE [LARGE SCALE GENOMIC DNA]</scope>
</reference>
<accession>A0A330L125</accession>
<gene>
    <name evidence="1" type="ORF">NITLEN_10557</name>
</gene>
<dbReference type="RefSeq" id="WP_219999369.1">
    <property type="nucleotide sequence ID" value="NZ_OUNR01000001.1"/>
</dbReference>
<organism evidence="1 2">
    <name type="scientific">Nitrospira lenta</name>
    <dbReference type="NCBI Taxonomy" id="1436998"/>
    <lineage>
        <taxon>Bacteria</taxon>
        <taxon>Pseudomonadati</taxon>
        <taxon>Nitrospirota</taxon>
        <taxon>Nitrospiria</taxon>
        <taxon>Nitrospirales</taxon>
        <taxon>Nitrospiraceae</taxon>
        <taxon>Nitrospira</taxon>
    </lineage>
</organism>
<protein>
    <recommendedName>
        <fullName evidence="3">BrnT family toxin</fullName>
    </recommendedName>
</protein>
<dbReference type="EMBL" id="OUNR01000001">
    <property type="protein sequence ID" value="SPP63471.1"/>
    <property type="molecule type" value="Genomic_DNA"/>
</dbReference>
<name>A0A330L125_9BACT</name>